<sequence length="242" mass="28168">MTTKNSLINKISDYLENRQKTNNFGTCRRCQKNVYWSTTKVASHIRSGHCSGTSEDEVKRFKNEFVYDSPKNLVHINKSIMAKIEKSNTTENSLVKCIQVVNLKKEDESGHKMKRTKLELNDEEEHLLDDEQTESTELIYEMESGQCDDADKMEEIYFVTEASSSNYDKMASKTQHHLENKSSSSTLNTAVNKEEKFISVVYPQFKGYSKMNLIDEILDLKRRNELLQEKIKKYEDTIHKLI</sequence>
<dbReference type="AlphaFoldDB" id="A0A9J6CHX8"/>
<feature type="coiled-coil region" evidence="1">
    <location>
        <begin position="210"/>
        <end position="237"/>
    </location>
</feature>
<keyword evidence="1" id="KW-0175">Coiled coil</keyword>
<evidence type="ECO:0000256" key="1">
    <source>
        <dbReference type="SAM" id="Coils"/>
    </source>
</evidence>
<dbReference type="EMBL" id="JADBJN010000001">
    <property type="protein sequence ID" value="KAG5681472.1"/>
    <property type="molecule type" value="Genomic_DNA"/>
</dbReference>
<evidence type="ECO:0000313" key="3">
    <source>
        <dbReference type="Proteomes" id="UP001107558"/>
    </source>
</evidence>
<keyword evidence="3" id="KW-1185">Reference proteome</keyword>
<protein>
    <submittedName>
        <fullName evidence="2">Uncharacterized protein</fullName>
    </submittedName>
</protein>
<organism evidence="2 3">
    <name type="scientific">Polypedilum vanderplanki</name>
    <name type="common">Sleeping chironomid midge</name>
    <dbReference type="NCBI Taxonomy" id="319348"/>
    <lineage>
        <taxon>Eukaryota</taxon>
        <taxon>Metazoa</taxon>
        <taxon>Ecdysozoa</taxon>
        <taxon>Arthropoda</taxon>
        <taxon>Hexapoda</taxon>
        <taxon>Insecta</taxon>
        <taxon>Pterygota</taxon>
        <taxon>Neoptera</taxon>
        <taxon>Endopterygota</taxon>
        <taxon>Diptera</taxon>
        <taxon>Nematocera</taxon>
        <taxon>Chironomoidea</taxon>
        <taxon>Chironomidae</taxon>
        <taxon>Chironominae</taxon>
        <taxon>Polypedilum</taxon>
        <taxon>Polypedilum</taxon>
    </lineage>
</organism>
<evidence type="ECO:0000313" key="2">
    <source>
        <dbReference type="EMBL" id="KAG5681472.1"/>
    </source>
</evidence>
<dbReference type="Proteomes" id="UP001107558">
    <property type="component" value="Chromosome 1"/>
</dbReference>
<dbReference type="OrthoDB" id="7790102at2759"/>
<reference evidence="2" key="1">
    <citation type="submission" date="2021-03" db="EMBL/GenBank/DDBJ databases">
        <title>Chromosome level genome of the anhydrobiotic midge Polypedilum vanderplanki.</title>
        <authorList>
            <person name="Yoshida Y."/>
            <person name="Kikawada T."/>
            <person name="Gusev O."/>
        </authorList>
    </citation>
    <scope>NUCLEOTIDE SEQUENCE</scope>
    <source>
        <strain evidence="2">NIAS01</strain>
        <tissue evidence="2">Whole body or cell culture</tissue>
    </source>
</reference>
<gene>
    <name evidence="2" type="ORF">PVAND_010904</name>
</gene>
<comment type="caution">
    <text evidence="2">The sequence shown here is derived from an EMBL/GenBank/DDBJ whole genome shotgun (WGS) entry which is preliminary data.</text>
</comment>
<proteinExistence type="predicted"/>
<accession>A0A9J6CHX8</accession>
<name>A0A9J6CHX8_POLVA</name>